<dbReference type="EC" id="7.4.2.1" evidence="9"/>
<dbReference type="SUPFAM" id="SSF52540">
    <property type="entry name" value="P-loop containing nucleoside triphosphate hydrolases"/>
    <property type="match status" value="1"/>
</dbReference>
<dbReference type="CDD" id="cd03262">
    <property type="entry name" value="ABC_HisP_GlnQ"/>
    <property type="match status" value="1"/>
</dbReference>
<dbReference type="Gene3D" id="3.40.50.300">
    <property type="entry name" value="P-loop containing nucleotide triphosphate hydrolases"/>
    <property type="match status" value="1"/>
</dbReference>
<reference evidence="12 13" key="1">
    <citation type="journal article" date="2018" name="J. Biol. Chem.">
        <title>Discovery of the actinoplanic acid pathway in Streptomyces rapamycinicus reveals a genetically conserved synergism with rapamycin.</title>
        <authorList>
            <person name="Mrak P."/>
            <person name="Krastel P."/>
            <person name="Pivk Lukancic P."/>
            <person name="Tao J."/>
            <person name="Pistorius D."/>
            <person name="Moore C.M."/>
        </authorList>
    </citation>
    <scope>NUCLEOTIDE SEQUENCE [LARGE SCALE GENOMIC DNA]</scope>
    <source>
        <strain evidence="12 13">NRRL 5491</strain>
    </source>
</reference>
<dbReference type="InterPro" id="IPR050086">
    <property type="entry name" value="MetN_ABC_transporter-like"/>
</dbReference>
<evidence type="ECO:0000256" key="3">
    <source>
        <dbReference type="ARBA" id="ARBA00022448"/>
    </source>
</evidence>
<dbReference type="KEGG" id="src:M271_37645"/>
<comment type="similarity">
    <text evidence="2">Belongs to the ABC transporter superfamily.</text>
</comment>
<dbReference type="Pfam" id="PF00005">
    <property type="entry name" value="ABC_tran"/>
    <property type="match status" value="1"/>
</dbReference>
<evidence type="ECO:0000256" key="2">
    <source>
        <dbReference type="ARBA" id="ARBA00005417"/>
    </source>
</evidence>
<evidence type="ECO:0000256" key="1">
    <source>
        <dbReference type="ARBA" id="ARBA00004202"/>
    </source>
</evidence>
<dbReference type="InterPro" id="IPR003593">
    <property type="entry name" value="AAA+_ATPase"/>
</dbReference>
<keyword evidence="5" id="KW-0547">Nucleotide-binding</keyword>
<keyword evidence="6" id="KW-0067">ATP-binding</keyword>
<evidence type="ECO:0000256" key="5">
    <source>
        <dbReference type="ARBA" id="ARBA00022741"/>
    </source>
</evidence>
<evidence type="ECO:0000313" key="13">
    <source>
        <dbReference type="Proteomes" id="UP000281594"/>
    </source>
</evidence>
<dbReference type="FunFam" id="3.40.50.300:FF:000020">
    <property type="entry name" value="Amino acid ABC transporter ATP-binding component"/>
    <property type="match status" value="1"/>
</dbReference>
<dbReference type="HOGENOM" id="CLU_000604_1_22_11"/>
<name>A0A0A0N4P2_STRRN</name>
<protein>
    <recommendedName>
        <fullName evidence="9">ABC-type polar-amino-acid transporter</fullName>
        <ecNumber evidence="9">7.4.2.1</ecNumber>
    </recommendedName>
</protein>
<evidence type="ECO:0000256" key="8">
    <source>
        <dbReference type="ARBA" id="ARBA00023136"/>
    </source>
</evidence>
<sequence>MTAMVDIRSVHKSFGSLQVLRGIDLEVRSGEVAVVLGPSGSGKSTLLRAINHLEKVDSGWISVGGSLVGYRRQGDRLYELREREILRQRTRIGFVFQNFNLFPHLTVLENIVEAPISALRRPRKEAVRAAEALLDRVGLADKAAAYPRQLSGGQQQRVAIARALALEPELLLFDEPTSALDPELVGEVLDVIKDLAHQGTTMIVVTHEIGFAREVADTVVFMDGGRIVERGTPAEVLDAPRHERTKAFLSKVL</sequence>
<organism evidence="12 13">
    <name type="scientific">Streptomyces rapamycinicus (strain ATCC 29253 / DSM 41530 / NRRL 5491 / AYB-994)</name>
    <name type="common">Streptomyces hygroscopicus (strain ATCC 29253)</name>
    <dbReference type="NCBI Taxonomy" id="1343740"/>
    <lineage>
        <taxon>Bacteria</taxon>
        <taxon>Bacillati</taxon>
        <taxon>Actinomycetota</taxon>
        <taxon>Actinomycetes</taxon>
        <taxon>Kitasatosporales</taxon>
        <taxon>Streptomycetaceae</taxon>
        <taxon>Streptomyces</taxon>
        <taxon>Streptomyces violaceusniger group</taxon>
    </lineage>
</organism>
<dbReference type="InterPro" id="IPR030679">
    <property type="entry name" value="ABC_ATPase_HisP-typ"/>
</dbReference>
<dbReference type="PANTHER" id="PTHR43166:SF9">
    <property type="entry name" value="GLUTAMATE_ASPARTATE IMPORT ATP-BINDING PROTEIN GLTL"/>
    <property type="match status" value="1"/>
</dbReference>
<evidence type="ECO:0000256" key="10">
    <source>
        <dbReference type="ARBA" id="ARBA00047624"/>
    </source>
</evidence>
<dbReference type="PROSITE" id="PS50893">
    <property type="entry name" value="ABC_TRANSPORTER_2"/>
    <property type="match status" value="1"/>
</dbReference>
<dbReference type="GO" id="GO:0015426">
    <property type="term" value="F:ATPase-coupled polar amino acid-transporter activity"/>
    <property type="evidence" value="ECO:0007669"/>
    <property type="project" value="UniProtKB-EC"/>
</dbReference>
<evidence type="ECO:0000256" key="4">
    <source>
        <dbReference type="ARBA" id="ARBA00022475"/>
    </source>
</evidence>
<dbReference type="PANTHER" id="PTHR43166">
    <property type="entry name" value="AMINO ACID IMPORT ATP-BINDING PROTEIN"/>
    <property type="match status" value="1"/>
</dbReference>
<dbReference type="AlphaFoldDB" id="A0A0A0N4P2"/>
<comment type="subcellular location">
    <subcellularLocation>
        <location evidence="1">Cell membrane</location>
        <topology evidence="1">Peripheral membrane protein</topology>
    </subcellularLocation>
</comment>
<dbReference type="PROSITE" id="PS00211">
    <property type="entry name" value="ABC_TRANSPORTER_1"/>
    <property type="match status" value="1"/>
</dbReference>
<dbReference type="STRING" id="1343740.M271_37645"/>
<dbReference type="GO" id="GO:0016887">
    <property type="term" value="F:ATP hydrolysis activity"/>
    <property type="evidence" value="ECO:0007669"/>
    <property type="project" value="InterPro"/>
</dbReference>
<dbReference type="GO" id="GO:0005886">
    <property type="term" value="C:plasma membrane"/>
    <property type="evidence" value="ECO:0007669"/>
    <property type="project" value="UniProtKB-SubCell"/>
</dbReference>
<keyword evidence="3" id="KW-0813">Transport</keyword>
<dbReference type="InterPro" id="IPR003439">
    <property type="entry name" value="ABC_transporter-like_ATP-bd"/>
</dbReference>
<evidence type="ECO:0000256" key="6">
    <source>
        <dbReference type="ARBA" id="ARBA00022840"/>
    </source>
</evidence>
<proteinExistence type="inferred from homology"/>
<dbReference type="InterPro" id="IPR027417">
    <property type="entry name" value="P-loop_NTPase"/>
</dbReference>
<dbReference type="EMBL" id="QYCY01000001">
    <property type="protein sequence ID" value="RLV77895.1"/>
    <property type="molecule type" value="Genomic_DNA"/>
</dbReference>
<comment type="caution">
    <text evidence="12">The sequence shown here is derived from an EMBL/GenBank/DDBJ whole genome shotgun (WGS) entry which is preliminary data.</text>
</comment>
<evidence type="ECO:0000256" key="7">
    <source>
        <dbReference type="ARBA" id="ARBA00022970"/>
    </source>
</evidence>
<feature type="domain" description="ABC transporter" evidence="11">
    <location>
        <begin position="5"/>
        <end position="249"/>
    </location>
</feature>
<dbReference type="InterPro" id="IPR017871">
    <property type="entry name" value="ABC_transporter-like_CS"/>
</dbReference>
<keyword evidence="7" id="KW-0029">Amino-acid transport</keyword>
<dbReference type="SMART" id="SM00382">
    <property type="entry name" value="AAA"/>
    <property type="match status" value="1"/>
</dbReference>
<keyword evidence="8" id="KW-0472">Membrane</keyword>
<evidence type="ECO:0000313" key="12">
    <source>
        <dbReference type="EMBL" id="RLV77895.1"/>
    </source>
</evidence>
<dbReference type="PIRSF" id="PIRSF039085">
    <property type="entry name" value="ABC_ATPase_HisP"/>
    <property type="match status" value="1"/>
</dbReference>
<dbReference type="GO" id="GO:0005524">
    <property type="term" value="F:ATP binding"/>
    <property type="evidence" value="ECO:0007669"/>
    <property type="project" value="UniProtKB-KW"/>
</dbReference>
<keyword evidence="4" id="KW-1003">Cell membrane</keyword>
<dbReference type="Proteomes" id="UP000281594">
    <property type="component" value="Unassembled WGS sequence"/>
</dbReference>
<evidence type="ECO:0000259" key="11">
    <source>
        <dbReference type="PROSITE" id="PS50893"/>
    </source>
</evidence>
<accession>A0A0A0N4P2</accession>
<dbReference type="eggNOG" id="COG1126">
    <property type="taxonomic scope" value="Bacteria"/>
</dbReference>
<comment type="catalytic activity">
    <reaction evidence="10">
        <text>a polar amino acid(out) + ATP + H2O = a polar amino acid(in) + ADP + phosphate + H(+)</text>
        <dbReference type="Rhea" id="RHEA:14673"/>
        <dbReference type="ChEBI" id="CHEBI:15377"/>
        <dbReference type="ChEBI" id="CHEBI:15378"/>
        <dbReference type="ChEBI" id="CHEBI:30616"/>
        <dbReference type="ChEBI" id="CHEBI:43474"/>
        <dbReference type="ChEBI" id="CHEBI:62031"/>
        <dbReference type="ChEBI" id="CHEBI:456216"/>
        <dbReference type="EC" id="7.4.2.1"/>
    </reaction>
    <physiologicalReaction direction="left-to-right" evidence="10">
        <dbReference type="Rhea" id="RHEA:14674"/>
    </physiologicalReaction>
</comment>
<gene>
    <name evidence="12" type="ORF">D3C57_105960</name>
</gene>
<evidence type="ECO:0000256" key="9">
    <source>
        <dbReference type="ARBA" id="ARBA00038850"/>
    </source>
</evidence>